<protein>
    <recommendedName>
        <fullName evidence="12">G-protein coupled receptors family 1 profile domain-containing protein</fullName>
    </recommendedName>
</protein>
<keyword evidence="4 11" id="KW-1133">Transmembrane helix</keyword>
<reference evidence="13" key="1">
    <citation type="journal article" date="2023" name="Science">
        <title>Genome structures resolve the early diversification of teleost fishes.</title>
        <authorList>
            <person name="Parey E."/>
            <person name="Louis A."/>
            <person name="Montfort J."/>
            <person name="Bouchez O."/>
            <person name="Roques C."/>
            <person name="Iampietro C."/>
            <person name="Lluch J."/>
            <person name="Castinel A."/>
            <person name="Donnadieu C."/>
            <person name="Desvignes T."/>
            <person name="Floi Bucao C."/>
            <person name="Jouanno E."/>
            <person name="Wen M."/>
            <person name="Mejri S."/>
            <person name="Dirks R."/>
            <person name="Jansen H."/>
            <person name="Henkel C."/>
            <person name="Chen W.J."/>
            <person name="Zahm M."/>
            <person name="Cabau C."/>
            <person name="Klopp C."/>
            <person name="Thompson A.W."/>
            <person name="Robinson-Rechavi M."/>
            <person name="Braasch I."/>
            <person name="Lecointre G."/>
            <person name="Bobe J."/>
            <person name="Postlethwait J.H."/>
            <person name="Berthelot C."/>
            <person name="Roest Crollius H."/>
            <person name="Guiguen Y."/>
        </authorList>
    </citation>
    <scope>NUCLEOTIDE SEQUENCE</scope>
    <source>
        <strain evidence="13">Concon-B</strain>
    </source>
</reference>
<keyword evidence="2" id="KW-1003">Cell membrane</keyword>
<dbReference type="EMBL" id="JAFJMO010000015">
    <property type="protein sequence ID" value="KAJ8256065.1"/>
    <property type="molecule type" value="Genomic_DNA"/>
</dbReference>
<dbReference type="GO" id="GO:0035025">
    <property type="term" value="P:positive regulation of Rho protein signal transduction"/>
    <property type="evidence" value="ECO:0007669"/>
    <property type="project" value="TreeGrafter"/>
</dbReference>
<feature type="transmembrane region" description="Helical" evidence="11">
    <location>
        <begin position="189"/>
        <end position="214"/>
    </location>
</feature>
<feature type="transmembrane region" description="Helical" evidence="11">
    <location>
        <begin position="20"/>
        <end position="46"/>
    </location>
</feature>
<evidence type="ECO:0000256" key="8">
    <source>
        <dbReference type="ARBA" id="ARBA00023180"/>
    </source>
</evidence>
<dbReference type="InterPro" id="IPR000276">
    <property type="entry name" value="GPCR_Rhodpsn"/>
</dbReference>
<evidence type="ECO:0000256" key="6">
    <source>
        <dbReference type="ARBA" id="ARBA00023136"/>
    </source>
</evidence>
<evidence type="ECO:0000256" key="2">
    <source>
        <dbReference type="ARBA" id="ARBA00022475"/>
    </source>
</evidence>
<feature type="transmembrane region" description="Helical" evidence="11">
    <location>
        <begin position="138"/>
        <end position="156"/>
    </location>
</feature>
<evidence type="ECO:0000313" key="13">
    <source>
        <dbReference type="EMBL" id="KAJ8256065.1"/>
    </source>
</evidence>
<dbReference type="PRINTS" id="PR01157">
    <property type="entry name" value="P2YPURNOCPTR"/>
</dbReference>
<feature type="transmembrane region" description="Helical" evidence="11">
    <location>
        <begin position="100"/>
        <end position="117"/>
    </location>
</feature>
<comment type="subcellular location">
    <subcellularLocation>
        <location evidence="1">Cell membrane</location>
        <topology evidence="1">Multi-pass membrane protein</topology>
    </subcellularLocation>
</comment>
<keyword evidence="9" id="KW-0807">Transducer</keyword>
<evidence type="ECO:0000313" key="14">
    <source>
        <dbReference type="Proteomes" id="UP001152803"/>
    </source>
</evidence>
<evidence type="ECO:0000256" key="3">
    <source>
        <dbReference type="ARBA" id="ARBA00022692"/>
    </source>
</evidence>
<evidence type="ECO:0000256" key="1">
    <source>
        <dbReference type="ARBA" id="ARBA00004651"/>
    </source>
</evidence>
<feature type="transmembrane region" description="Helical" evidence="11">
    <location>
        <begin position="235"/>
        <end position="258"/>
    </location>
</feature>
<keyword evidence="3 11" id="KW-0812">Transmembrane</keyword>
<feature type="region of interest" description="Disordered" evidence="10">
    <location>
        <begin position="312"/>
        <end position="336"/>
    </location>
</feature>
<evidence type="ECO:0000256" key="4">
    <source>
        <dbReference type="ARBA" id="ARBA00022989"/>
    </source>
</evidence>
<evidence type="ECO:0000259" key="12">
    <source>
        <dbReference type="PROSITE" id="PS50262"/>
    </source>
</evidence>
<dbReference type="Gene3D" id="1.20.1070.10">
    <property type="entry name" value="Rhodopsin 7-helix transmembrane proteins"/>
    <property type="match status" value="1"/>
</dbReference>
<evidence type="ECO:0000256" key="11">
    <source>
        <dbReference type="SAM" id="Phobius"/>
    </source>
</evidence>
<dbReference type="GO" id="GO:0007200">
    <property type="term" value="P:phospholipase C-activating G protein-coupled receptor signaling pathway"/>
    <property type="evidence" value="ECO:0007669"/>
    <property type="project" value="TreeGrafter"/>
</dbReference>
<organism evidence="13 14">
    <name type="scientific">Conger conger</name>
    <name type="common">Conger eel</name>
    <name type="synonym">Muraena conger</name>
    <dbReference type="NCBI Taxonomy" id="82655"/>
    <lineage>
        <taxon>Eukaryota</taxon>
        <taxon>Metazoa</taxon>
        <taxon>Chordata</taxon>
        <taxon>Craniata</taxon>
        <taxon>Vertebrata</taxon>
        <taxon>Euteleostomi</taxon>
        <taxon>Actinopterygii</taxon>
        <taxon>Neopterygii</taxon>
        <taxon>Teleostei</taxon>
        <taxon>Anguilliformes</taxon>
        <taxon>Congridae</taxon>
        <taxon>Conger</taxon>
    </lineage>
</organism>
<keyword evidence="6 11" id="KW-0472">Membrane</keyword>
<keyword evidence="7" id="KW-0675">Receptor</keyword>
<dbReference type="FunFam" id="1.20.1070.10:FF:000040">
    <property type="entry name" value="Coagulation factor 2 (thrombin) receptor"/>
    <property type="match status" value="1"/>
</dbReference>
<feature type="transmembrane region" description="Helical" evidence="11">
    <location>
        <begin position="270"/>
        <end position="294"/>
    </location>
</feature>
<dbReference type="Proteomes" id="UP001152803">
    <property type="component" value="Unassembled WGS sequence"/>
</dbReference>
<keyword evidence="8" id="KW-0325">Glycoprotein</keyword>
<evidence type="ECO:0000256" key="10">
    <source>
        <dbReference type="SAM" id="MobiDB-lite"/>
    </source>
</evidence>
<dbReference type="SUPFAM" id="SSF81321">
    <property type="entry name" value="Family A G protein-coupled receptor-like"/>
    <property type="match status" value="1"/>
</dbReference>
<comment type="caution">
    <text evidence="13">The sequence shown here is derived from an EMBL/GenBank/DDBJ whole genome shotgun (WGS) entry which is preliminary data.</text>
</comment>
<dbReference type="PRINTS" id="PR00237">
    <property type="entry name" value="GPCRRHODOPSN"/>
</dbReference>
<dbReference type="Pfam" id="PF00001">
    <property type="entry name" value="7tm_1"/>
    <property type="match status" value="1"/>
</dbReference>
<proteinExistence type="predicted"/>
<name>A0A9Q1D1X8_CONCO</name>
<gene>
    <name evidence="13" type="ORF">COCON_G00199290</name>
</gene>
<dbReference type="GO" id="GO:0004930">
    <property type="term" value="F:G protein-coupled receptor activity"/>
    <property type="evidence" value="ECO:0007669"/>
    <property type="project" value="UniProtKB-KW"/>
</dbReference>
<keyword evidence="5" id="KW-0297">G-protein coupled receptor</keyword>
<dbReference type="GO" id="GO:0005886">
    <property type="term" value="C:plasma membrane"/>
    <property type="evidence" value="ECO:0007669"/>
    <property type="project" value="UniProtKB-SubCell"/>
</dbReference>
<dbReference type="OrthoDB" id="9944627at2759"/>
<dbReference type="AlphaFoldDB" id="A0A9Q1D1X8"/>
<accession>A0A9Q1D1X8</accession>
<dbReference type="PANTHER" id="PTHR24232:SF82">
    <property type="entry name" value="P2Y PURINOCEPTOR 8-LIKE"/>
    <property type="match status" value="1"/>
</dbReference>
<sequence>MNVSVLVSDSVLQMLDSPVLTLGLPLVYLLVFVFSTPCNLVALWLFCCHTKHKNATAVFAINLSLTDLLYSASLPFQVAYHLRGNDWPFGRAMCSAVTTAFYANTHCSILTTCAISLERYCGIVHPLRTKHWRTGGRAAVACLLIWAVVLAVHLPLLHNNLVLHVQQLNISTCFDVLPKALFPRESLGYLYFGTVLLLFTIAPLFVLIGCYAAIIRKLYGSRDTDTPQQAKRQTIRLLLVVVLCFVICYLPHITMLMLHMAYTAQGKSLYVYYKLSLGINSLNCCFDPFIYYFASREFRQKLSAKISCAASDQENTSDEGNASKGGLSQNASLLKE</sequence>
<evidence type="ECO:0000256" key="5">
    <source>
        <dbReference type="ARBA" id="ARBA00023040"/>
    </source>
</evidence>
<feature type="domain" description="G-protein coupled receptors family 1 profile" evidence="12">
    <location>
        <begin position="38"/>
        <end position="291"/>
    </location>
</feature>
<feature type="transmembrane region" description="Helical" evidence="11">
    <location>
        <begin position="58"/>
        <end position="80"/>
    </location>
</feature>
<dbReference type="PROSITE" id="PS50262">
    <property type="entry name" value="G_PROTEIN_RECEP_F1_2"/>
    <property type="match status" value="1"/>
</dbReference>
<keyword evidence="14" id="KW-1185">Reference proteome</keyword>
<evidence type="ECO:0000256" key="7">
    <source>
        <dbReference type="ARBA" id="ARBA00023170"/>
    </source>
</evidence>
<evidence type="ECO:0000256" key="9">
    <source>
        <dbReference type="ARBA" id="ARBA00023224"/>
    </source>
</evidence>
<dbReference type="PANTHER" id="PTHR24232">
    <property type="entry name" value="G-PROTEIN COUPLED RECEPTOR"/>
    <property type="match status" value="1"/>
</dbReference>
<dbReference type="InterPro" id="IPR017452">
    <property type="entry name" value="GPCR_Rhodpsn_7TM"/>
</dbReference>